<sequence length="543" mass="59446">MTGKDFDVSWLRHFVASTFRGFDVSWLRHYVSAPFEFRQSQRFIFADKDVSVPPVSVPPVSVPPVSVPPVSVPPVSVPPVSVPPVSVPPVSVPPVSVPPVSVPPVSVPPVSVPPVSVPPVSVPPVSVPPVSVPPVSVPPVSVPPVSVPITNATFHGSGQFGAAGSARPVRRGRFGAAGSARKPGLTRKRPWDTYKFMGRVIRAREFRLNIGYLFYCLVLLQITMAIGKQKKSAENINARLAMVTKSGKYCLGYKQTLKTLRSGKAKLVIISSNTPTLRRSEIEYYAMLSRTGVHEYHGNNIELGTACGKLFHVSMLSITDPGDSDIIRNEGKMTNSPFTIGVAGGTASGKDLEKTCFSFEDMLRMMGKRKSADRPDGTGQQQQNSGDNPSTSSSSSSSNATRERRTDCPLDKDELGRSTWNLLHTMSVYYPREPTQQEKVNMQQTLDGISKTYPCDHCAADFRADLRTHPPALDTRHAFARWMCEVHNRVNAKLGKECFDCARVMERWSDGWKDGSCNPRRKVGIPLVVDGQKSDLSFVSTVW</sequence>
<dbReference type="PROSITE" id="PS00993">
    <property type="entry name" value="RIBOSOMAL_L30E_2"/>
    <property type="match status" value="1"/>
</dbReference>
<dbReference type="GO" id="GO:0003723">
    <property type="term" value="F:RNA binding"/>
    <property type="evidence" value="ECO:0007669"/>
    <property type="project" value="InterPro"/>
</dbReference>
<proteinExistence type="inferred from homology"/>
<dbReference type="FunFam" id="1.20.120.310:FF:000003">
    <property type="entry name" value="Sulfhydryl oxidase"/>
    <property type="match status" value="1"/>
</dbReference>
<feature type="region of interest" description="Disordered" evidence="13">
    <location>
        <begin position="368"/>
        <end position="413"/>
    </location>
</feature>
<dbReference type="WBParaSite" id="Gr19_v10_g12415.t1">
    <property type="protein sequence ID" value="Gr19_v10_g12415.t1"/>
    <property type="gene ID" value="Gr19_v10_g12415"/>
</dbReference>
<dbReference type="InterPro" id="IPR017905">
    <property type="entry name" value="ERV/ALR_sulphydryl_oxidase"/>
</dbReference>
<evidence type="ECO:0000256" key="2">
    <source>
        <dbReference type="ARBA" id="ARBA00004569"/>
    </source>
</evidence>
<feature type="compositionally biased region" description="Polar residues" evidence="13">
    <location>
        <begin position="378"/>
        <end position="389"/>
    </location>
</feature>
<dbReference type="SUPFAM" id="SSF69000">
    <property type="entry name" value="FAD-dependent thiol oxidase"/>
    <property type="match status" value="1"/>
</dbReference>
<evidence type="ECO:0000256" key="10">
    <source>
        <dbReference type="ARBA" id="ARBA00023274"/>
    </source>
</evidence>
<dbReference type="GO" id="GO:0022625">
    <property type="term" value="C:cytosolic large ribosomal subunit"/>
    <property type="evidence" value="ECO:0007669"/>
    <property type="project" value="InterPro"/>
</dbReference>
<dbReference type="EC" id="1.8.3.2" evidence="12"/>
<dbReference type="GO" id="GO:0005758">
    <property type="term" value="C:mitochondrial intermembrane space"/>
    <property type="evidence" value="ECO:0007669"/>
    <property type="project" value="UniProtKB-SubCell"/>
</dbReference>
<evidence type="ECO:0000313" key="16">
    <source>
        <dbReference type="WBParaSite" id="Gr19_v10_g12415.t1"/>
    </source>
</evidence>
<comment type="subcellular location">
    <subcellularLocation>
        <location evidence="2">Mitochondrion intermembrane space</location>
    </subcellularLocation>
</comment>
<evidence type="ECO:0000256" key="4">
    <source>
        <dbReference type="ARBA" id="ARBA00022630"/>
    </source>
</evidence>
<dbReference type="InterPro" id="IPR022991">
    <property type="entry name" value="Ribosomal_eL30_CS"/>
</dbReference>
<dbReference type="InterPro" id="IPR029064">
    <property type="entry name" value="Ribosomal_eL30-like_sf"/>
</dbReference>
<dbReference type="GO" id="GO:0016971">
    <property type="term" value="F:flavin-dependent sulfhydryl oxidase activity"/>
    <property type="evidence" value="ECO:0007669"/>
    <property type="project" value="InterPro"/>
</dbReference>
<dbReference type="PROSITE" id="PS51324">
    <property type="entry name" value="ERV_ALR"/>
    <property type="match status" value="1"/>
</dbReference>
<dbReference type="Pfam" id="PF01248">
    <property type="entry name" value="Ribosomal_L7Ae"/>
    <property type="match status" value="1"/>
</dbReference>
<evidence type="ECO:0000256" key="3">
    <source>
        <dbReference type="ARBA" id="ARBA00007326"/>
    </source>
</evidence>
<dbReference type="InterPro" id="IPR004038">
    <property type="entry name" value="Ribosomal_eL8/eL30/eS12/Gad45"/>
</dbReference>
<evidence type="ECO:0000256" key="5">
    <source>
        <dbReference type="ARBA" id="ARBA00022827"/>
    </source>
</evidence>
<comment type="similarity">
    <text evidence="3">Belongs to the eukaryotic ribosomal protein eL30 family.</text>
</comment>
<evidence type="ECO:0000256" key="7">
    <source>
        <dbReference type="ARBA" id="ARBA00023002"/>
    </source>
</evidence>
<dbReference type="FunFam" id="3.30.1330.30:FF:000001">
    <property type="entry name" value="60S ribosomal protein L30"/>
    <property type="match status" value="1"/>
</dbReference>
<feature type="domain" description="ERV/ALR sulfhydryl oxidase" evidence="14">
    <location>
        <begin position="408"/>
        <end position="508"/>
    </location>
</feature>
<dbReference type="NCBIfam" id="NF002172">
    <property type="entry name" value="PRK01018.1"/>
    <property type="match status" value="1"/>
</dbReference>
<keyword evidence="6" id="KW-0689">Ribosomal protein</keyword>
<feature type="compositionally biased region" description="Basic and acidic residues" evidence="13">
    <location>
        <begin position="401"/>
        <end position="413"/>
    </location>
</feature>
<dbReference type="SUPFAM" id="SSF55315">
    <property type="entry name" value="L30e-like"/>
    <property type="match status" value="1"/>
</dbReference>
<dbReference type="PROSITE" id="PS00709">
    <property type="entry name" value="RIBOSOMAL_L30E_1"/>
    <property type="match status" value="1"/>
</dbReference>
<evidence type="ECO:0000256" key="8">
    <source>
        <dbReference type="ARBA" id="ARBA00023128"/>
    </source>
</evidence>
<dbReference type="Proteomes" id="UP000887572">
    <property type="component" value="Unplaced"/>
</dbReference>
<evidence type="ECO:0000256" key="1">
    <source>
        <dbReference type="ARBA" id="ARBA00001974"/>
    </source>
</evidence>
<evidence type="ECO:0000256" key="9">
    <source>
        <dbReference type="ARBA" id="ARBA00023157"/>
    </source>
</evidence>
<organism evidence="15 16">
    <name type="scientific">Globodera rostochiensis</name>
    <name type="common">Golden nematode worm</name>
    <name type="synonym">Heterodera rostochiensis</name>
    <dbReference type="NCBI Taxonomy" id="31243"/>
    <lineage>
        <taxon>Eukaryota</taxon>
        <taxon>Metazoa</taxon>
        <taxon>Ecdysozoa</taxon>
        <taxon>Nematoda</taxon>
        <taxon>Chromadorea</taxon>
        <taxon>Rhabditida</taxon>
        <taxon>Tylenchina</taxon>
        <taxon>Tylenchomorpha</taxon>
        <taxon>Tylenchoidea</taxon>
        <taxon>Heteroderidae</taxon>
        <taxon>Heteroderinae</taxon>
        <taxon>Globodera</taxon>
    </lineage>
</organism>
<comment type="catalytic activity">
    <reaction evidence="11 12">
        <text>2 R'C(R)SH + O2 = R'C(R)S-S(R)CR' + H2O2</text>
        <dbReference type="Rhea" id="RHEA:17357"/>
        <dbReference type="ChEBI" id="CHEBI:15379"/>
        <dbReference type="ChEBI" id="CHEBI:16240"/>
        <dbReference type="ChEBI" id="CHEBI:16520"/>
        <dbReference type="ChEBI" id="CHEBI:17412"/>
        <dbReference type="EC" id="1.8.3.2"/>
    </reaction>
</comment>
<dbReference type="PANTHER" id="PTHR12645:SF0">
    <property type="entry name" value="FAD-LINKED SULFHYDRYL OXIDASE ALR"/>
    <property type="match status" value="1"/>
</dbReference>
<keyword evidence="7 12" id="KW-0560">Oxidoreductase</keyword>
<dbReference type="PANTHER" id="PTHR12645">
    <property type="entry name" value="ALR/ERV"/>
    <property type="match status" value="1"/>
</dbReference>
<evidence type="ECO:0000256" key="11">
    <source>
        <dbReference type="ARBA" id="ARBA00048864"/>
    </source>
</evidence>
<dbReference type="InterPro" id="IPR000231">
    <property type="entry name" value="Ribosomal_eL30"/>
</dbReference>
<evidence type="ECO:0000313" key="15">
    <source>
        <dbReference type="Proteomes" id="UP000887572"/>
    </source>
</evidence>
<protein>
    <recommendedName>
        <fullName evidence="12">Sulfhydryl oxidase</fullName>
        <ecNumber evidence="12">1.8.3.2</ecNumber>
    </recommendedName>
</protein>
<evidence type="ECO:0000256" key="13">
    <source>
        <dbReference type="SAM" id="MobiDB-lite"/>
    </source>
</evidence>
<name>A0A914H1N8_GLORO</name>
<dbReference type="Gene3D" id="1.20.120.310">
    <property type="entry name" value="ERV/ALR sulfhydryl oxidase domain"/>
    <property type="match status" value="1"/>
</dbReference>
<keyword evidence="10" id="KW-0687">Ribonucleoprotein</keyword>
<keyword evidence="5 12" id="KW-0274">FAD</keyword>
<evidence type="ECO:0000256" key="6">
    <source>
        <dbReference type="ARBA" id="ARBA00022980"/>
    </source>
</evidence>
<dbReference type="InterPro" id="IPR036774">
    <property type="entry name" value="ERV/ALR_sulphydryl_oxid_sf"/>
</dbReference>
<dbReference type="GO" id="GO:0050660">
    <property type="term" value="F:flavin adenine dinucleotide binding"/>
    <property type="evidence" value="ECO:0007669"/>
    <property type="project" value="TreeGrafter"/>
</dbReference>
<keyword evidence="8" id="KW-0496">Mitochondrion</keyword>
<dbReference type="Pfam" id="PF04777">
    <property type="entry name" value="Evr1_Alr"/>
    <property type="match status" value="1"/>
</dbReference>
<dbReference type="Gene3D" id="3.30.1330.30">
    <property type="match status" value="1"/>
</dbReference>
<comment type="cofactor">
    <cofactor evidence="1 12">
        <name>FAD</name>
        <dbReference type="ChEBI" id="CHEBI:57692"/>
    </cofactor>
</comment>
<evidence type="ECO:0000259" key="14">
    <source>
        <dbReference type="PROSITE" id="PS51324"/>
    </source>
</evidence>
<keyword evidence="4 12" id="KW-0285">Flavoprotein</keyword>
<keyword evidence="15" id="KW-1185">Reference proteome</keyword>
<keyword evidence="9" id="KW-1015">Disulfide bond</keyword>
<dbReference type="HAMAP" id="MF_00481">
    <property type="entry name" value="Ribosomal_eL30"/>
    <property type="match status" value="1"/>
</dbReference>
<dbReference type="InterPro" id="IPR039799">
    <property type="entry name" value="ALR/ERV"/>
</dbReference>
<evidence type="ECO:0000256" key="12">
    <source>
        <dbReference type="RuleBase" id="RU371123"/>
    </source>
</evidence>
<accession>A0A914H1N8</accession>
<dbReference type="AlphaFoldDB" id="A0A914H1N8"/>
<dbReference type="GO" id="GO:0003735">
    <property type="term" value="F:structural constituent of ribosome"/>
    <property type="evidence" value="ECO:0007669"/>
    <property type="project" value="InterPro"/>
</dbReference>
<reference evidence="16" key="1">
    <citation type="submission" date="2022-11" db="UniProtKB">
        <authorList>
            <consortium name="WormBaseParasite"/>
        </authorList>
    </citation>
    <scope>IDENTIFICATION</scope>
</reference>